<dbReference type="SUPFAM" id="SSF56672">
    <property type="entry name" value="DNA/RNA polymerases"/>
    <property type="match status" value="1"/>
</dbReference>
<dbReference type="EMBL" id="RCMK01000808">
    <property type="protein sequence ID" value="KAG2911709.1"/>
    <property type="molecule type" value="Genomic_DNA"/>
</dbReference>
<evidence type="ECO:0008006" key="3">
    <source>
        <dbReference type="Google" id="ProtNLM"/>
    </source>
</evidence>
<evidence type="ECO:0000313" key="2">
    <source>
        <dbReference type="Proteomes" id="UP000736787"/>
    </source>
</evidence>
<dbReference type="VEuPathDB" id="FungiDB:PC110_g9094"/>
<dbReference type="PANTHER" id="PTHR33064:SF37">
    <property type="entry name" value="RIBONUCLEASE H"/>
    <property type="match status" value="1"/>
</dbReference>
<reference evidence="1" key="1">
    <citation type="submission" date="2018-10" db="EMBL/GenBank/DDBJ databases">
        <title>Effector identification in a new, highly contiguous assembly of the strawberry crown rot pathogen Phytophthora cactorum.</title>
        <authorList>
            <person name="Armitage A.D."/>
            <person name="Nellist C.F."/>
            <person name="Bates H."/>
            <person name="Vickerstaff R.J."/>
            <person name="Harrison R.J."/>
        </authorList>
    </citation>
    <scope>NUCLEOTIDE SEQUENCE</scope>
    <source>
        <strain evidence="1">4040</strain>
    </source>
</reference>
<dbReference type="AlphaFoldDB" id="A0A8T1C001"/>
<comment type="caution">
    <text evidence="1">The sequence shown here is derived from an EMBL/GenBank/DDBJ whole genome shotgun (WGS) entry which is preliminary data.</text>
</comment>
<evidence type="ECO:0000313" key="1">
    <source>
        <dbReference type="EMBL" id="KAG2911709.1"/>
    </source>
</evidence>
<proteinExistence type="predicted"/>
<organism evidence="1 2">
    <name type="scientific">Phytophthora cactorum</name>
    <dbReference type="NCBI Taxonomy" id="29920"/>
    <lineage>
        <taxon>Eukaryota</taxon>
        <taxon>Sar</taxon>
        <taxon>Stramenopiles</taxon>
        <taxon>Oomycota</taxon>
        <taxon>Peronosporomycetes</taxon>
        <taxon>Peronosporales</taxon>
        <taxon>Peronosporaceae</taxon>
        <taxon>Phytophthora</taxon>
    </lineage>
</organism>
<dbReference type="InterPro" id="IPR051320">
    <property type="entry name" value="Viral_Replic_Matur_Polypro"/>
</dbReference>
<protein>
    <recommendedName>
        <fullName evidence="3">Reverse transcriptase domain-containing protein</fullName>
    </recommendedName>
</protein>
<dbReference type="Gene3D" id="3.10.10.10">
    <property type="entry name" value="HIV Type 1 Reverse Transcriptase, subunit A, domain 1"/>
    <property type="match status" value="1"/>
</dbReference>
<name>A0A8T1C001_9STRA</name>
<dbReference type="InterPro" id="IPR043128">
    <property type="entry name" value="Rev_trsase/Diguanyl_cyclase"/>
</dbReference>
<dbReference type="Gene3D" id="3.30.70.270">
    <property type="match status" value="1"/>
</dbReference>
<dbReference type="InterPro" id="IPR043502">
    <property type="entry name" value="DNA/RNA_pol_sf"/>
</dbReference>
<accession>A0A8T1C001</accession>
<sequence length="215" mass="24034">MPVLIVVSDSQLTDEAADDIDRHKTRTTPPTLHPTTLAEVIVDLKKKVEVATKMGLTLDGQAKLRAILQARADYFRVQFGNDPPVRGEPMQVRLKPDATPVKVQPCRYSPNDRADGHLLQGLYGSESKTLAPSADPRMTIDSCSVNERMEPMPALEVVLVELEGAKVFFMLDWFRGNWQLALHPDSQDMYSFVTHGGIYTPTRFPMDATEAMNYC</sequence>
<dbReference type="PANTHER" id="PTHR33064">
    <property type="entry name" value="POL PROTEIN"/>
    <property type="match status" value="1"/>
</dbReference>
<gene>
    <name evidence="1" type="ORF">PC117_g19078</name>
</gene>
<dbReference type="Proteomes" id="UP000736787">
    <property type="component" value="Unassembled WGS sequence"/>
</dbReference>